<evidence type="ECO:0000313" key="2">
    <source>
        <dbReference type="Proteomes" id="UP000470022"/>
    </source>
</evidence>
<organism evidence="1 2">
    <name type="scientific">Acidithiobacillus ferrianus</name>
    <dbReference type="NCBI Taxonomy" id="2678518"/>
    <lineage>
        <taxon>Bacteria</taxon>
        <taxon>Pseudomonadati</taxon>
        <taxon>Pseudomonadota</taxon>
        <taxon>Acidithiobacillia</taxon>
        <taxon>Acidithiobacillales</taxon>
        <taxon>Acidithiobacillaceae</taxon>
        <taxon>Acidithiobacillus</taxon>
    </lineage>
</organism>
<keyword evidence="2" id="KW-1185">Reference proteome</keyword>
<proteinExistence type="predicted"/>
<dbReference type="Proteomes" id="UP000470022">
    <property type="component" value="Plasmid p1MG"/>
</dbReference>
<reference evidence="1" key="1">
    <citation type="submission" date="2023-06" db="EMBL/GenBank/DDBJ databases">
        <title>Complete and circular genome of Acidithiobacillus ferrianus DSM 107098.</title>
        <authorList>
            <person name="Norris P.R."/>
            <person name="Falagan C."/>
            <person name="Moya-Beltran A."/>
            <person name="Castro M."/>
            <person name="Quatrini R."/>
            <person name="Johnson D.B."/>
        </authorList>
    </citation>
    <scope>NUCLEOTIDE SEQUENCE</scope>
    <source>
        <strain evidence="1">MG</strain>
    </source>
</reference>
<evidence type="ECO:0000313" key="1">
    <source>
        <dbReference type="EMBL" id="XRI70692.1"/>
    </source>
</evidence>
<gene>
    <name evidence="1" type="ORF">GL267_015525</name>
</gene>
<protein>
    <submittedName>
        <fullName evidence="1">PQQ-like beta-propeller repeat protein</fullName>
    </submittedName>
</protein>
<sequence>MRSRHTAISTTISFPLSMVSSAAAAVPVQRSVNVHAPIYHPPRIVDGAIYFNMAQPKGIHVFAAKNGKTLWWFTTGGTVQTPVILGRRSQVWMAPDMGNVHHLWAIQVKTGKLIWDHIRHERPAYICSYLTHYERHLLFAQMDGHSLYAFYLIGNIPNHRYGFSSEMAPD</sequence>
<name>A0ACD5HBJ8_9PROT</name>
<dbReference type="EMBL" id="CP127524">
    <property type="protein sequence ID" value="XRI70692.1"/>
    <property type="molecule type" value="Genomic_DNA"/>
</dbReference>
<geneLocation type="plasmid" evidence="1 2">
    <name>p1MG</name>
</geneLocation>
<accession>A0ACD5HBJ8</accession>
<keyword evidence="1" id="KW-0614">Plasmid</keyword>